<feature type="compositionally biased region" description="Basic and acidic residues" evidence="1">
    <location>
        <begin position="131"/>
        <end position="141"/>
    </location>
</feature>
<dbReference type="Proteomes" id="UP001314205">
    <property type="component" value="Unassembled WGS sequence"/>
</dbReference>
<sequence length="293" mass="33837">MDWTNETILRFLELYEKYPCIWDPKHIWYRNKDRVSEAWVDILIGLGVPCAVKDLKRKKDSLMAAYRSYKTKIKRSEVLGSSSADVYQPSWFAFSYMDGFLGSVYKCNQSMSTKDEKKRNIEEANIVQDDQNNHPVEHINIDEDNAGTSNTVGSNPEVESCSYIMLSQQEFTDQESSSPEQRPVVTTSGKRQRSLSEHEQQLNEEDDECYIFGRLVAKKLRKLPDSRRDLLMIKINQLIYAESYGLDRPNSPLSRSSCPYTESPQASIQKEEFITETSSAEPTAIIKLEYDYE</sequence>
<gene>
    <name evidence="3" type="ORF">PARMNEM_LOCUS180</name>
</gene>
<accession>A0AAV1K4M7</accession>
<feature type="region of interest" description="Disordered" evidence="1">
    <location>
        <begin position="169"/>
        <end position="203"/>
    </location>
</feature>
<organism evidence="3 4">
    <name type="scientific">Parnassius mnemosyne</name>
    <name type="common">clouded apollo</name>
    <dbReference type="NCBI Taxonomy" id="213953"/>
    <lineage>
        <taxon>Eukaryota</taxon>
        <taxon>Metazoa</taxon>
        <taxon>Ecdysozoa</taxon>
        <taxon>Arthropoda</taxon>
        <taxon>Hexapoda</taxon>
        <taxon>Insecta</taxon>
        <taxon>Pterygota</taxon>
        <taxon>Neoptera</taxon>
        <taxon>Endopterygota</taxon>
        <taxon>Lepidoptera</taxon>
        <taxon>Glossata</taxon>
        <taxon>Ditrysia</taxon>
        <taxon>Papilionoidea</taxon>
        <taxon>Papilionidae</taxon>
        <taxon>Parnassiinae</taxon>
        <taxon>Parnassini</taxon>
        <taxon>Parnassius</taxon>
        <taxon>Driopa</taxon>
    </lineage>
</organism>
<reference evidence="3 4" key="1">
    <citation type="submission" date="2023-11" db="EMBL/GenBank/DDBJ databases">
        <authorList>
            <person name="Hedman E."/>
            <person name="Englund M."/>
            <person name="Stromberg M."/>
            <person name="Nyberg Akerstrom W."/>
            <person name="Nylinder S."/>
            <person name="Jareborg N."/>
            <person name="Kallberg Y."/>
            <person name="Kronander E."/>
        </authorList>
    </citation>
    <scope>NUCLEOTIDE SEQUENCE [LARGE SCALE GENOMIC DNA]</scope>
</reference>
<evidence type="ECO:0000313" key="4">
    <source>
        <dbReference type="Proteomes" id="UP001314205"/>
    </source>
</evidence>
<evidence type="ECO:0000259" key="2">
    <source>
        <dbReference type="PROSITE" id="PS51029"/>
    </source>
</evidence>
<dbReference type="InterPro" id="IPR006578">
    <property type="entry name" value="MADF-dom"/>
</dbReference>
<evidence type="ECO:0000256" key="1">
    <source>
        <dbReference type="SAM" id="MobiDB-lite"/>
    </source>
</evidence>
<dbReference type="PANTHER" id="PTHR21505:SF12">
    <property type="entry name" value="MADF DOMAIN-CONTAINING PROTEIN-RELATED"/>
    <property type="match status" value="1"/>
</dbReference>
<dbReference type="Pfam" id="PF10545">
    <property type="entry name" value="MADF_DNA_bdg"/>
    <property type="match status" value="1"/>
</dbReference>
<feature type="region of interest" description="Disordered" evidence="1">
    <location>
        <begin position="125"/>
        <end position="153"/>
    </location>
</feature>
<dbReference type="EMBL" id="CAVLGL010000001">
    <property type="protein sequence ID" value="CAK1578038.1"/>
    <property type="molecule type" value="Genomic_DNA"/>
</dbReference>
<comment type="caution">
    <text evidence="3">The sequence shown here is derived from an EMBL/GenBank/DDBJ whole genome shotgun (WGS) entry which is preliminary data.</text>
</comment>
<feature type="compositionally biased region" description="Polar residues" evidence="1">
    <location>
        <begin position="169"/>
        <end position="189"/>
    </location>
</feature>
<feature type="domain" description="MADF" evidence="2">
    <location>
        <begin position="10"/>
        <end position="105"/>
    </location>
</feature>
<name>A0AAV1K4M7_9NEOP</name>
<dbReference type="PROSITE" id="PS51029">
    <property type="entry name" value="MADF"/>
    <property type="match status" value="1"/>
</dbReference>
<dbReference type="AlphaFoldDB" id="A0AAV1K4M7"/>
<dbReference type="PANTHER" id="PTHR21505">
    <property type="entry name" value="MADF DOMAIN-CONTAINING PROTEIN-RELATED"/>
    <property type="match status" value="1"/>
</dbReference>
<evidence type="ECO:0000313" key="3">
    <source>
        <dbReference type="EMBL" id="CAK1578038.1"/>
    </source>
</evidence>
<keyword evidence="4" id="KW-1185">Reference proteome</keyword>
<protein>
    <recommendedName>
        <fullName evidence="2">MADF domain-containing protein</fullName>
    </recommendedName>
</protein>
<dbReference type="SMART" id="SM00595">
    <property type="entry name" value="MADF"/>
    <property type="match status" value="1"/>
</dbReference>
<proteinExistence type="predicted"/>